<name>A0A0A9T0Z8_ARUDO</name>
<reference evidence="1" key="1">
    <citation type="submission" date="2014-09" db="EMBL/GenBank/DDBJ databases">
        <authorList>
            <person name="Magalhaes I.L.F."/>
            <person name="Oliveira U."/>
            <person name="Santos F.R."/>
            <person name="Vidigal T.H.D.A."/>
            <person name="Brescovit A.D."/>
            <person name="Santos A.J."/>
        </authorList>
    </citation>
    <scope>NUCLEOTIDE SEQUENCE</scope>
    <source>
        <tissue evidence="1">Shoot tissue taken approximately 20 cm above the soil surface</tissue>
    </source>
</reference>
<dbReference type="EMBL" id="GBRH01241145">
    <property type="protein sequence ID" value="JAD56750.1"/>
    <property type="molecule type" value="Transcribed_RNA"/>
</dbReference>
<proteinExistence type="predicted"/>
<evidence type="ECO:0000313" key="1">
    <source>
        <dbReference type="EMBL" id="JAD56750.1"/>
    </source>
</evidence>
<accession>A0A0A9T0Z8</accession>
<organism evidence="1">
    <name type="scientific">Arundo donax</name>
    <name type="common">Giant reed</name>
    <name type="synonym">Donax arundinaceus</name>
    <dbReference type="NCBI Taxonomy" id="35708"/>
    <lineage>
        <taxon>Eukaryota</taxon>
        <taxon>Viridiplantae</taxon>
        <taxon>Streptophyta</taxon>
        <taxon>Embryophyta</taxon>
        <taxon>Tracheophyta</taxon>
        <taxon>Spermatophyta</taxon>
        <taxon>Magnoliopsida</taxon>
        <taxon>Liliopsida</taxon>
        <taxon>Poales</taxon>
        <taxon>Poaceae</taxon>
        <taxon>PACMAD clade</taxon>
        <taxon>Arundinoideae</taxon>
        <taxon>Arundineae</taxon>
        <taxon>Arundo</taxon>
    </lineage>
</organism>
<dbReference type="AlphaFoldDB" id="A0A0A9T0Z8"/>
<protein>
    <submittedName>
        <fullName evidence="1">Uncharacterized protein</fullName>
    </submittedName>
</protein>
<reference evidence="1" key="2">
    <citation type="journal article" date="2015" name="Data Brief">
        <title>Shoot transcriptome of the giant reed, Arundo donax.</title>
        <authorList>
            <person name="Barrero R.A."/>
            <person name="Guerrero F.D."/>
            <person name="Moolhuijzen P."/>
            <person name="Goolsby J.A."/>
            <person name="Tidwell J."/>
            <person name="Bellgard S.E."/>
            <person name="Bellgard M.I."/>
        </authorList>
    </citation>
    <scope>NUCLEOTIDE SEQUENCE</scope>
    <source>
        <tissue evidence="1">Shoot tissue taken approximately 20 cm above the soil surface</tissue>
    </source>
</reference>
<sequence length="95" mass="10815">MRIGHMLLLGLALLEISSPGMFPFFAHATYNARSYDRLCNNGRPCASCYAKDRMIVSLFFYANSVCLWTCDTICYYGPYEEVMFATQQLLVEADC</sequence>